<dbReference type="CDD" id="cd08420">
    <property type="entry name" value="PBP2_CysL_like"/>
    <property type="match status" value="1"/>
</dbReference>
<accession>A0A0U9H5Y8</accession>
<dbReference type="InterPro" id="IPR005119">
    <property type="entry name" value="LysR_subst-bd"/>
</dbReference>
<keyword evidence="2" id="KW-0805">Transcription regulation</keyword>
<dbReference type="AlphaFoldDB" id="A0A0U9H5Y8"/>
<dbReference type="PANTHER" id="PTHR30126">
    <property type="entry name" value="HTH-TYPE TRANSCRIPTIONAL REGULATOR"/>
    <property type="match status" value="1"/>
</dbReference>
<dbReference type="GO" id="GO:0000976">
    <property type="term" value="F:transcription cis-regulatory region binding"/>
    <property type="evidence" value="ECO:0007669"/>
    <property type="project" value="TreeGrafter"/>
</dbReference>
<feature type="domain" description="HTH lysR-type" evidence="5">
    <location>
        <begin position="1"/>
        <end position="58"/>
    </location>
</feature>
<dbReference type="Gene3D" id="3.40.190.10">
    <property type="entry name" value="Periplasmic binding protein-like II"/>
    <property type="match status" value="2"/>
</dbReference>
<dbReference type="OrthoDB" id="9778774at2"/>
<evidence type="ECO:0000313" key="6">
    <source>
        <dbReference type="EMBL" id="GAQ18135.1"/>
    </source>
</evidence>
<gene>
    <name evidence="6" type="ORF">OPHB3_2074</name>
</gene>
<dbReference type="PANTHER" id="PTHR30126:SF39">
    <property type="entry name" value="HTH-TYPE TRANSCRIPTIONAL REGULATOR CYSL"/>
    <property type="match status" value="1"/>
</dbReference>
<evidence type="ECO:0000259" key="5">
    <source>
        <dbReference type="PROSITE" id="PS50931"/>
    </source>
</evidence>
<dbReference type="PRINTS" id="PR00039">
    <property type="entry name" value="HTHLYSR"/>
</dbReference>
<dbReference type="GO" id="GO:0003700">
    <property type="term" value="F:DNA-binding transcription factor activity"/>
    <property type="evidence" value="ECO:0007669"/>
    <property type="project" value="InterPro"/>
</dbReference>
<dbReference type="EMBL" id="BBXV01000024">
    <property type="protein sequence ID" value="GAQ18135.1"/>
    <property type="molecule type" value="Genomic_DNA"/>
</dbReference>
<dbReference type="InterPro" id="IPR036388">
    <property type="entry name" value="WH-like_DNA-bd_sf"/>
</dbReference>
<dbReference type="Proteomes" id="UP000052946">
    <property type="component" value="Unassembled WGS sequence"/>
</dbReference>
<evidence type="ECO:0000256" key="3">
    <source>
        <dbReference type="ARBA" id="ARBA00023125"/>
    </source>
</evidence>
<dbReference type="Gene3D" id="1.10.10.10">
    <property type="entry name" value="Winged helix-like DNA-binding domain superfamily/Winged helix DNA-binding domain"/>
    <property type="match status" value="1"/>
</dbReference>
<evidence type="ECO:0000313" key="7">
    <source>
        <dbReference type="Proteomes" id="UP000052946"/>
    </source>
</evidence>
<keyword evidence="4" id="KW-0804">Transcription</keyword>
<dbReference type="InterPro" id="IPR036390">
    <property type="entry name" value="WH_DNA-bd_sf"/>
</dbReference>
<comment type="similarity">
    <text evidence="1">Belongs to the LysR transcriptional regulatory family.</text>
</comment>
<reference evidence="7" key="1">
    <citation type="submission" date="2015-07" db="EMBL/GenBank/DDBJ databases">
        <title>Draft Genome Sequence of Oceanobacillus picturae Heshi-B3 that Was Isolated from Fermented Rice Bran with Aging Salted Mackerel, Which Was Named Heshiko as Traditional Fermented Seafood in Japan.</title>
        <authorList>
            <person name="Akuzawa S."/>
            <person name="Nakagawa J."/>
            <person name="Kanekatsu T."/>
            <person name="Kanesaki Y."/>
            <person name="Suzuki T."/>
        </authorList>
    </citation>
    <scope>NUCLEOTIDE SEQUENCE [LARGE SCALE GENOMIC DNA]</scope>
    <source>
        <strain evidence="7">Heshi-B3</strain>
    </source>
</reference>
<evidence type="ECO:0000256" key="4">
    <source>
        <dbReference type="ARBA" id="ARBA00023163"/>
    </source>
</evidence>
<keyword evidence="3" id="KW-0238">DNA-binding</keyword>
<organism evidence="6 7">
    <name type="scientific">Oceanobacillus picturae</name>
    <dbReference type="NCBI Taxonomy" id="171693"/>
    <lineage>
        <taxon>Bacteria</taxon>
        <taxon>Bacillati</taxon>
        <taxon>Bacillota</taxon>
        <taxon>Bacilli</taxon>
        <taxon>Bacillales</taxon>
        <taxon>Bacillaceae</taxon>
        <taxon>Oceanobacillus</taxon>
    </lineage>
</organism>
<evidence type="ECO:0000256" key="1">
    <source>
        <dbReference type="ARBA" id="ARBA00009437"/>
    </source>
</evidence>
<evidence type="ECO:0000256" key="2">
    <source>
        <dbReference type="ARBA" id="ARBA00023015"/>
    </source>
</evidence>
<proteinExistence type="inferred from homology"/>
<dbReference type="SUPFAM" id="SSF53850">
    <property type="entry name" value="Periplasmic binding protein-like II"/>
    <property type="match status" value="1"/>
</dbReference>
<dbReference type="SUPFAM" id="SSF46785">
    <property type="entry name" value="Winged helix' DNA-binding domain"/>
    <property type="match status" value="1"/>
</dbReference>
<protein>
    <submittedName>
        <fullName evidence="6">CysJI operon transcriptional activator</fullName>
    </submittedName>
</protein>
<comment type="caution">
    <text evidence="6">The sequence shown here is derived from an EMBL/GenBank/DDBJ whole genome shotgun (WGS) entry which is preliminary data.</text>
</comment>
<reference evidence="6 7" key="2">
    <citation type="journal article" date="2016" name="Genome Announc.">
        <title>Draft Genome Sequence of Oceanobacillus picturae Heshi-B3, Isolated from Fermented Rice Bran in a Traditional Japanese Seafood Dish.</title>
        <authorList>
            <person name="Akuzawa S."/>
            <person name="Nagaoka J."/>
            <person name="Kanekatsu M."/>
            <person name="Kanesaki Y."/>
            <person name="Suzuki T."/>
        </authorList>
    </citation>
    <scope>NUCLEOTIDE SEQUENCE [LARGE SCALE GENOMIC DNA]</scope>
    <source>
        <strain evidence="6 7">Heshi-B3</strain>
    </source>
</reference>
<dbReference type="PROSITE" id="PS50931">
    <property type="entry name" value="HTH_LYSR"/>
    <property type="match status" value="1"/>
</dbReference>
<dbReference type="RefSeq" id="WP_058950245.1">
    <property type="nucleotide sequence ID" value="NZ_BBXV01000024.1"/>
</dbReference>
<name>A0A0U9H5Y8_9BACI</name>
<dbReference type="InterPro" id="IPR000847">
    <property type="entry name" value="LysR_HTH_N"/>
</dbReference>
<dbReference type="Pfam" id="PF00126">
    <property type="entry name" value="HTH_1"/>
    <property type="match status" value="1"/>
</dbReference>
<dbReference type="Pfam" id="PF03466">
    <property type="entry name" value="LysR_substrate"/>
    <property type="match status" value="1"/>
</dbReference>
<sequence length="296" mass="32875">MNIDTLSIFCLVVDTGSISQAAKLSYVSQPAVTKQIHQLETTYNALLFDRTDGRLTLTESGQTLYPFAKAIVADFNRSKAAVSDNLKGYHDSLNVGASLTIGEYLLPGMLGQLKKNYPTVNVSLLVENTPRVIEVLLDDVIDLALVEGEVLNDNVLVEAIAEDELVLIHSPEHPWAERNAIHIAELAHEQMLWREPASGTRLIIENFLRKYQVLDKIQSYMDLGSTQAIKSAVEAGLGVSIVSKLAVARELEQGILCATKLDEVQLKRNLWLVKKKQRFSKNSVGTFEAFIKENRL</sequence>